<dbReference type="SUPFAM" id="SSF103473">
    <property type="entry name" value="MFS general substrate transporter"/>
    <property type="match status" value="1"/>
</dbReference>
<protein>
    <submittedName>
        <fullName evidence="9">EmrB/QacA subfamily drug resistance transporter</fullName>
    </submittedName>
</protein>
<accession>A0ABV2EM03</accession>
<keyword evidence="6 7" id="KW-0472">Membrane</keyword>
<feature type="transmembrane region" description="Helical" evidence="7">
    <location>
        <begin position="113"/>
        <end position="134"/>
    </location>
</feature>
<feature type="transmembrane region" description="Helical" evidence="7">
    <location>
        <begin position="232"/>
        <end position="254"/>
    </location>
</feature>
<dbReference type="Proteomes" id="UP001549110">
    <property type="component" value="Unassembled WGS sequence"/>
</dbReference>
<feature type="transmembrane region" description="Helical" evidence="7">
    <location>
        <begin position="302"/>
        <end position="324"/>
    </location>
</feature>
<reference evidence="9 10" key="1">
    <citation type="submission" date="2024-06" db="EMBL/GenBank/DDBJ databases">
        <title>Genomic Encyclopedia of Type Strains, Phase IV (KMG-IV): sequencing the most valuable type-strain genomes for metagenomic binning, comparative biology and taxonomic classification.</title>
        <authorList>
            <person name="Goeker M."/>
        </authorList>
    </citation>
    <scope>NUCLEOTIDE SEQUENCE [LARGE SCALE GENOMIC DNA]</scope>
    <source>
        <strain evidence="9 10">DSM 17809</strain>
    </source>
</reference>
<evidence type="ECO:0000256" key="3">
    <source>
        <dbReference type="ARBA" id="ARBA00022475"/>
    </source>
</evidence>
<dbReference type="InterPro" id="IPR011701">
    <property type="entry name" value="MFS"/>
</dbReference>
<dbReference type="Gene3D" id="1.20.1720.10">
    <property type="entry name" value="Multidrug resistance protein D"/>
    <property type="match status" value="1"/>
</dbReference>
<evidence type="ECO:0000256" key="1">
    <source>
        <dbReference type="ARBA" id="ARBA00004651"/>
    </source>
</evidence>
<name>A0ABV2EM03_9CAUL</name>
<evidence type="ECO:0000256" key="7">
    <source>
        <dbReference type="SAM" id="Phobius"/>
    </source>
</evidence>
<evidence type="ECO:0000313" key="10">
    <source>
        <dbReference type="Proteomes" id="UP001549110"/>
    </source>
</evidence>
<feature type="transmembrane region" description="Helical" evidence="7">
    <location>
        <begin position="20"/>
        <end position="44"/>
    </location>
</feature>
<evidence type="ECO:0000256" key="2">
    <source>
        <dbReference type="ARBA" id="ARBA00022448"/>
    </source>
</evidence>
<evidence type="ECO:0000313" key="9">
    <source>
        <dbReference type="EMBL" id="MET3528075.1"/>
    </source>
</evidence>
<evidence type="ECO:0000256" key="6">
    <source>
        <dbReference type="ARBA" id="ARBA00023136"/>
    </source>
</evidence>
<feature type="transmembrane region" description="Helical" evidence="7">
    <location>
        <begin position="176"/>
        <end position="195"/>
    </location>
</feature>
<dbReference type="PANTHER" id="PTHR42718:SF46">
    <property type="entry name" value="BLR6921 PROTEIN"/>
    <property type="match status" value="1"/>
</dbReference>
<feature type="transmembrane region" description="Helical" evidence="7">
    <location>
        <begin position="56"/>
        <end position="76"/>
    </location>
</feature>
<keyword evidence="2" id="KW-0813">Transport</keyword>
<keyword evidence="10" id="KW-1185">Reference proteome</keyword>
<evidence type="ECO:0000256" key="4">
    <source>
        <dbReference type="ARBA" id="ARBA00022692"/>
    </source>
</evidence>
<dbReference type="Gene3D" id="1.20.1250.20">
    <property type="entry name" value="MFS general substrate transporter like domains"/>
    <property type="match status" value="1"/>
</dbReference>
<feature type="transmembrane region" description="Helical" evidence="7">
    <location>
        <begin position="207"/>
        <end position="226"/>
    </location>
</feature>
<proteinExistence type="predicted"/>
<dbReference type="Pfam" id="PF07690">
    <property type="entry name" value="MFS_1"/>
    <property type="match status" value="1"/>
</dbReference>
<gene>
    <name evidence="9" type="ORF">ABID41_003193</name>
</gene>
<dbReference type="PANTHER" id="PTHR42718">
    <property type="entry name" value="MAJOR FACILITATOR SUPERFAMILY MULTIDRUG TRANSPORTER MFSC"/>
    <property type="match status" value="1"/>
</dbReference>
<sequence length="477" mass="50630">MSPIDPPLEDEARSAAARGWLIPAIIGSAMLMQTMNATVIANALPTMAVALDESPLRLNMAITMYLLASAVFLPISGWVADKFGAKKIFMLSMVLFAASSAACGFANSLTDLVIARIFQGMAGAMMGPVGRLVLLRTTPKEELVGAMSVMTMPALLGPVIGPIVGGAIVTFADWRWIFFLSTPVAAVGVLLVMKFVPDVREQEVAPVDLKGALMTGLGLAGLIFGFENLGKAVLPPLGVVGLFVGGAGMLYLYYRHARGNPSAILDLSVFRIQTFNASVTGGAFMRVAMGATPFMLAMLLQVGFGLSALQAGLMTFISAAGALVMKTTAPPILRRFGFRTVLIVNGLIVAVSFVSYGLFKPTTPHWLIMTILAIGGFFRSLHFTSLNGLAYADIEQDKMSRASTTSSMMQQLVQSIGIGLAALLMHFFMTLRGDTKLTAEAVSPAFVVVGLFTLISLIFFVRLPPNAGDEMNGRGVR</sequence>
<organism evidence="9 10">
    <name type="scientific">Phenylobacterium koreense</name>
    <dbReference type="NCBI Taxonomy" id="266125"/>
    <lineage>
        <taxon>Bacteria</taxon>
        <taxon>Pseudomonadati</taxon>
        <taxon>Pseudomonadota</taxon>
        <taxon>Alphaproteobacteria</taxon>
        <taxon>Caulobacterales</taxon>
        <taxon>Caulobacteraceae</taxon>
        <taxon>Phenylobacterium</taxon>
    </lineage>
</organism>
<keyword evidence="3" id="KW-1003">Cell membrane</keyword>
<feature type="transmembrane region" description="Helical" evidence="7">
    <location>
        <begin position="441"/>
        <end position="461"/>
    </location>
</feature>
<dbReference type="RefSeq" id="WP_354298068.1">
    <property type="nucleotide sequence ID" value="NZ_JBEPLU010000002.1"/>
</dbReference>
<feature type="transmembrane region" description="Helical" evidence="7">
    <location>
        <begin position="146"/>
        <end position="170"/>
    </location>
</feature>
<dbReference type="InterPro" id="IPR036259">
    <property type="entry name" value="MFS_trans_sf"/>
</dbReference>
<keyword evidence="5 7" id="KW-1133">Transmembrane helix</keyword>
<feature type="transmembrane region" description="Helical" evidence="7">
    <location>
        <begin position="275"/>
        <end position="296"/>
    </location>
</feature>
<dbReference type="InterPro" id="IPR020846">
    <property type="entry name" value="MFS_dom"/>
</dbReference>
<feature type="transmembrane region" description="Helical" evidence="7">
    <location>
        <begin position="88"/>
        <end position="107"/>
    </location>
</feature>
<feature type="domain" description="Major facilitator superfamily (MFS) profile" evidence="8">
    <location>
        <begin position="22"/>
        <end position="468"/>
    </location>
</feature>
<comment type="caution">
    <text evidence="9">The sequence shown here is derived from an EMBL/GenBank/DDBJ whole genome shotgun (WGS) entry which is preliminary data.</text>
</comment>
<feature type="transmembrane region" description="Helical" evidence="7">
    <location>
        <begin position="365"/>
        <end position="391"/>
    </location>
</feature>
<comment type="subcellular location">
    <subcellularLocation>
        <location evidence="1">Cell membrane</location>
        <topology evidence="1">Multi-pass membrane protein</topology>
    </subcellularLocation>
</comment>
<dbReference type="EMBL" id="JBEPLU010000002">
    <property type="protein sequence ID" value="MET3528075.1"/>
    <property type="molecule type" value="Genomic_DNA"/>
</dbReference>
<dbReference type="PROSITE" id="PS50850">
    <property type="entry name" value="MFS"/>
    <property type="match status" value="1"/>
</dbReference>
<feature type="transmembrane region" description="Helical" evidence="7">
    <location>
        <begin position="412"/>
        <end position="429"/>
    </location>
</feature>
<evidence type="ECO:0000256" key="5">
    <source>
        <dbReference type="ARBA" id="ARBA00022989"/>
    </source>
</evidence>
<feature type="transmembrane region" description="Helical" evidence="7">
    <location>
        <begin position="336"/>
        <end position="359"/>
    </location>
</feature>
<keyword evidence="4 7" id="KW-0812">Transmembrane</keyword>
<evidence type="ECO:0000259" key="8">
    <source>
        <dbReference type="PROSITE" id="PS50850"/>
    </source>
</evidence>